<dbReference type="InterPro" id="IPR000189">
    <property type="entry name" value="Transglyc_AS"/>
</dbReference>
<dbReference type="Proteomes" id="UP000294166">
    <property type="component" value="Unassembled WGS sequence"/>
</dbReference>
<dbReference type="Gene3D" id="1.10.530.10">
    <property type="match status" value="1"/>
</dbReference>
<feature type="domain" description="Transglycosylase SLT" evidence="3">
    <location>
        <begin position="213"/>
        <end position="333"/>
    </location>
</feature>
<reference evidence="7 8" key="1">
    <citation type="submission" date="2019-02" db="EMBL/GenBank/DDBJ databases">
        <title>Genome sequences of Aliivibrio finisterrensis strains from farmed Atlantic salmon.</title>
        <authorList>
            <person name="Bowman J.P."/>
        </authorList>
    </citation>
    <scope>NUCLEOTIDE SEQUENCE [LARGE SCALE GENOMIC DNA]</scope>
    <source>
        <strain evidence="6 9">A21</strain>
        <strain evidence="4 7">A32</strain>
        <strain evidence="5 8">A46</strain>
    </source>
</reference>
<evidence type="ECO:0000256" key="1">
    <source>
        <dbReference type="ARBA" id="ARBA00007734"/>
    </source>
</evidence>
<dbReference type="InterPro" id="IPR008258">
    <property type="entry name" value="Transglycosylase_SLT_dom_1"/>
</dbReference>
<dbReference type="EMBL" id="SEZN01000002">
    <property type="protein sequence ID" value="RYU66827.1"/>
    <property type="molecule type" value="Genomic_DNA"/>
</dbReference>
<dbReference type="Proteomes" id="UP000293465">
    <property type="component" value="Unassembled WGS sequence"/>
</dbReference>
<keyword evidence="2" id="KW-0732">Signal</keyword>
<name>A0A4Q5KY40_9GAMM</name>
<comment type="similarity">
    <text evidence="1">Belongs to the transglycosylase Slt family.</text>
</comment>
<protein>
    <submittedName>
        <fullName evidence="5">DUF3393 domain-containing protein</fullName>
    </submittedName>
</protein>
<proteinExistence type="inferred from homology"/>
<organism evidence="5 8">
    <name type="scientific">Aliivibrio finisterrensis</name>
    <dbReference type="NCBI Taxonomy" id="511998"/>
    <lineage>
        <taxon>Bacteria</taxon>
        <taxon>Pseudomonadati</taxon>
        <taxon>Pseudomonadota</taxon>
        <taxon>Gammaproteobacteria</taxon>
        <taxon>Vibrionales</taxon>
        <taxon>Vibrionaceae</taxon>
        <taxon>Aliivibrio</taxon>
    </lineage>
</organism>
<dbReference type="AlphaFoldDB" id="A0A4Q5KY40"/>
<feature type="chain" id="PRO_5044608290" evidence="2">
    <location>
        <begin position="26"/>
        <end position="386"/>
    </location>
</feature>
<keyword evidence="9" id="KW-1185">Reference proteome</keyword>
<dbReference type="GeneID" id="56273934"/>
<dbReference type="EMBL" id="SEZK01000001">
    <property type="protein sequence ID" value="RYU54789.1"/>
    <property type="molecule type" value="Genomic_DNA"/>
</dbReference>
<sequence length="386" mass="43143">MTTAKFVKSLVIGLSCFWSLAVVHASDSVDAFEKKKASMLSSFESSKKESIDKFEQSKASYLSAFNKAKEKLSKTWDIPELTNKSKWVQYSNNDQVKRSVDFETGSVVVEVVGNDLSEEQINKIIRGQVSELENQTTTNAYTKDSVLAETEIIPNKIESKAKVLPDVSAKKLLMAQKKSSYTQKNGLKVTRVSMAVSQNTVAKRAMIYLPHVSKTSEKWGVEPELILAIMHTESHFNPMAQSHIPAYGLMQVVPTSAGRDVTKIYLRKEQLLSPEILFNPEYNIDIGTAYLNILDTRYLKRVENKQSRTYLAIISYNGGIGAAAKVINGNRNSKLSSLAVNANKLTPDEIYHKLSKGHPAKEARDYLKKVNDKREYYAKLLSTGSV</sequence>
<dbReference type="PANTHER" id="PTHR37423:SF2">
    <property type="entry name" value="MEMBRANE-BOUND LYTIC MUREIN TRANSGLYCOSYLASE C"/>
    <property type="match status" value="1"/>
</dbReference>
<feature type="signal peptide" evidence="2">
    <location>
        <begin position="1"/>
        <end position="25"/>
    </location>
</feature>
<evidence type="ECO:0000313" key="9">
    <source>
        <dbReference type="Proteomes" id="UP000294166"/>
    </source>
</evidence>
<evidence type="ECO:0000313" key="6">
    <source>
        <dbReference type="EMBL" id="RYU66827.1"/>
    </source>
</evidence>
<evidence type="ECO:0000313" key="4">
    <source>
        <dbReference type="EMBL" id="RYU47989.1"/>
    </source>
</evidence>
<evidence type="ECO:0000313" key="7">
    <source>
        <dbReference type="Proteomes" id="UP000293465"/>
    </source>
</evidence>
<comment type="caution">
    <text evidence="5">The sequence shown here is derived from an EMBL/GenBank/DDBJ whole genome shotgun (WGS) entry which is preliminary data.</text>
</comment>
<dbReference type="Pfam" id="PF01464">
    <property type="entry name" value="SLT"/>
    <property type="match status" value="1"/>
</dbReference>
<dbReference type="Proteomes" id="UP000294063">
    <property type="component" value="Unassembled WGS sequence"/>
</dbReference>
<evidence type="ECO:0000313" key="8">
    <source>
        <dbReference type="Proteomes" id="UP000294063"/>
    </source>
</evidence>
<dbReference type="EMBL" id="SEZJ01000002">
    <property type="protein sequence ID" value="RYU47989.1"/>
    <property type="molecule type" value="Genomic_DNA"/>
</dbReference>
<dbReference type="GO" id="GO:0008933">
    <property type="term" value="F:peptidoglycan lytic transglycosylase activity"/>
    <property type="evidence" value="ECO:0007669"/>
    <property type="project" value="InterPro"/>
</dbReference>
<dbReference type="GO" id="GO:0000270">
    <property type="term" value="P:peptidoglycan metabolic process"/>
    <property type="evidence" value="ECO:0007669"/>
    <property type="project" value="InterPro"/>
</dbReference>
<gene>
    <name evidence="4" type="ORF">ERW49_02735</name>
    <name evidence="6" type="ORF">ERW53_01530</name>
    <name evidence="5" type="ORF">ERW57_00640</name>
</gene>
<dbReference type="GO" id="GO:0016020">
    <property type="term" value="C:membrane"/>
    <property type="evidence" value="ECO:0007669"/>
    <property type="project" value="InterPro"/>
</dbReference>
<dbReference type="InterPro" id="IPR023346">
    <property type="entry name" value="Lysozyme-like_dom_sf"/>
</dbReference>
<dbReference type="SUPFAM" id="SSF53955">
    <property type="entry name" value="Lysozyme-like"/>
    <property type="match status" value="1"/>
</dbReference>
<evidence type="ECO:0000313" key="5">
    <source>
        <dbReference type="EMBL" id="RYU54789.1"/>
    </source>
</evidence>
<dbReference type="CDD" id="cd16893">
    <property type="entry name" value="LT_MltC_MltE"/>
    <property type="match status" value="1"/>
</dbReference>
<dbReference type="PANTHER" id="PTHR37423">
    <property type="entry name" value="SOLUBLE LYTIC MUREIN TRANSGLYCOSYLASE-RELATED"/>
    <property type="match status" value="1"/>
</dbReference>
<accession>A0A4Q5KY40</accession>
<dbReference type="PROSITE" id="PS00922">
    <property type="entry name" value="TRANSGLYCOSYLASE"/>
    <property type="match status" value="1"/>
</dbReference>
<dbReference type="RefSeq" id="WP_130043567.1">
    <property type="nucleotide sequence ID" value="NZ_SEZJ01000002.1"/>
</dbReference>
<evidence type="ECO:0000256" key="2">
    <source>
        <dbReference type="SAM" id="SignalP"/>
    </source>
</evidence>
<dbReference type="OrthoDB" id="5620293at2"/>
<evidence type="ECO:0000259" key="3">
    <source>
        <dbReference type="Pfam" id="PF01464"/>
    </source>
</evidence>